<dbReference type="EMBL" id="CAFBOR010000108">
    <property type="protein sequence ID" value="CAB4989161.1"/>
    <property type="molecule type" value="Genomic_DNA"/>
</dbReference>
<gene>
    <name evidence="4" type="ORF">UFOPK2242_00689</name>
    <name evidence="5" type="ORF">UFOPK2925_00386</name>
    <name evidence="6" type="ORF">UFOPK2996_00440</name>
    <name evidence="7" type="ORF">UFOPK3317_01198</name>
    <name evidence="8" type="ORF">UFOPK3974_00835</name>
</gene>
<dbReference type="EMBL" id="CAEZZU010000035">
    <property type="protein sequence ID" value="CAB4773036.1"/>
    <property type="molecule type" value="Genomic_DNA"/>
</dbReference>
<dbReference type="GO" id="GO:0016787">
    <property type="term" value="F:hydrolase activity"/>
    <property type="evidence" value="ECO:0007669"/>
    <property type="project" value="UniProtKB-KW"/>
</dbReference>
<dbReference type="Gene3D" id="3.90.79.10">
    <property type="entry name" value="Nucleoside Triphosphate Pyrophosphohydrolase"/>
    <property type="match status" value="1"/>
</dbReference>
<dbReference type="PANTHER" id="PTHR11839:SF18">
    <property type="entry name" value="NUDIX HYDROLASE DOMAIN-CONTAINING PROTEIN"/>
    <property type="match status" value="1"/>
</dbReference>
<dbReference type="Pfam" id="PF00293">
    <property type="entry name" value="NUDIX"/>
    <property type="match status" value="1"/>
</dbReference>
<accession>A0A6J6L3L0</accession>
<dbReference type="GO" id="GO:0006753">
    <property type="term" value="P:nucleoside phosphate metabolic process"/>
    <property type="evidence" value="ECO:0007669"/>
    <property type="project" value="TreeGrafter"/>
</dbReference>
<evidence type="ECO:0000256" key="2">
    <source>
        <dbReference type="ARBA" id="ARBA00022801"/>
    </source>
</evidence>
<evidence type="ECO:0000313" key="8">
    <source>
        <dbReference type="EMBL" id="CAB4989161.1"/>
    </source>
</evidence>
<dbReference type="PROSITE" id="PS51462">
    <property type="entry name" value="NUDIX"/>
    <property type="match status" value="1"/>
</dbReference>
<dbReference type="InterPro" id="IPR000086">
    <property type="entry name" value="NUDIX_hydrolase_dom"/>
</dbReference>
<organism evidence="4">
    <name type="scientific">freshwater metagenome</name>
    <dbReference type="NCBI Taxonomy" id="449393"/>
    <lineage>
        <taxon>unclassified sequences</taxon>
        <taxon>metagenomes</taxon>
        <taxon>ecological metagenomes</taxon>
    </lineage>
</organism>
<evidence type="ECO:0000313" key="5">
    <source>
        <dbReference type="EMBL" id="CAB4773036.1"/>
    </source>
</evidence>
<evidence type="ECO:0000256" key="1">
    <source>
        <dbReference type="ARBA" id="ARBA00001946"/>
    </source>
</evidence>
<dbReference type="EMBL" id="CAFAAH010000039">
    <property type="protein sequence ID" value="CAB4790932.1"/>
    <property type="molecule type" value="Genomic_DNA"/>
</dbReference>
<dbReference type="PANTHER" id="PTHR11839">
    <property type="entry name" value="UDP/ADP-SUGAR PYROPHOSPHATASE"/>
    <property type="match status" value="1"/>
</dbReference>
<dbReference type="CDD" id="cd03424">
    <property type="entry name" value="NUDIX_ADPRase_Nudt5_UGPPase_Nudt14"/>
    <property type="match status" value="1"/>
</dbReference>
<evidence type="ECO:0000313" key="7">
    <source>
        <dbReference type="EMBL" id="CAB4876842.1"/>
    </source>
</evidence>
<dbReference type="EMBL" id="CAFBLK010000229">
    <property type="protein sequence ID" value="CAB4876842.1"/>
    <property type="molecule type" value="Genomic_DNA"/>
</dbReference>
<feature type="domain" description="Nudix hydrolase" evidence="3">
    <location>
        <begin position="40"/>
        <end position="175"/>
    </location>
</feature>
<reference evidence="4" key="1">
    <citation type="submission" date="2020-05" db="EMBL/GenBank/DDBJ databases">
        <authorList>
            <person name="Chiriac C."/>
            <person name="Salcher M."/>
            <person name="Ghai R."/>
            <person name="Kavagutti S V."/>
        </authorList>
    </citation>
    <scope>NUCLEOTIDE SEQUENCE</scope>
</reference>
<name>A0A6J6L3L0_9ZZZZ</name>
<protein>
    <submittedName>
        <fullName evidence="4">Unannotated protein</fullName>
    </submittedName>
</protein>
<dbReference type="EMBL" id="CAEZWM010000069">
    <property type="protein sequence ID" value="CAB4656136.1"/>
    <property type="molecule type" value="Genomic_DNA"/>
</dbReference>
<keyword evidence="2" id="KW-0378">Hydrolase</keyword>
<dbReference type="GO" id="GO:0019693">
    <property type="term" value="P:ribose phosphate metabolic process"/>
    <property type="evidence" value="ECO:0007669"/>
    <property type="project" value="TreeGrafter"/>
</dbReference>
<dbReference type="AlphaFoldDB" id="A0A6J6L3L0"/>
<evidence type="ECO:0000313" key="6">
    <source>
        <dbReference type="EMBL" id="CAB4790932.1"/>
    </source>
</evidence>
<dbReference type="GO" id="GO:0005829">
    <property type="term" value="C:cytosol"/>
    <property type="evidence" value="ECO:0007669"/>
    <property type="project" value="TreeGrafter"/>
</dbReference>
<evidence type="ECO:0000313" key="4">
    <source>
        <dbReference type="EMBL" id="CAB4656136.1"/>
    </source>
</evidence>
<evidence type="ECO:0000259" key="3">
    <source>
        <dbReference type="PROSITE" id="PS51462"/>
    </source>
</evidence>
<dbReference type="InterPro" id="IPR015797">
    <property type="entry name" value="NUDIX_hydrolase-like_dom_sf"/>
</dbReference>
<dbReference type="SUPFAM" id="SSF55811">
    <property type="entry name" value="Nudix"/>
    <property type="match status" value="1"/>
</dbReference>
<comment type="cofactor">
    <cofactor evidence="1">
        <name>Mg(2+)</name>
        <dbReference type="ChEBI" id="CHEBI:18420"/>
    </cofactor>
</comment>
<proteinExistence type="predicted"/>
<sequence>MSQELFKILESAHVANAGFLKITEETVEGPDEKLFKRTVVRHPGAVVVVPIDGDSHAILVRQYRAAVDGWLLEVPAGKRDVDGEPPEVTASRELLEETGLRAGRLVLLAEFYNTPGFCDEYTYLFAALDLEDAGGRQPIGAEEHAMTLERVALADIETLISTATITDAKTIIGLLLARSLVAGNFVGRL</sequence>